<keyword evidence="2 6" id="KW-0547">Nucleotide-binding</keyword>
<keyword evidence="8" id="KW-0732">Signal</keyword>
<feature type="region of interest" description="Disordered" evidence="7">
    <location>
        <begin position="382"/>
        <end position="403"/>
    </location>
</feature>
<evidence type="ECO:0000256" key="1">
    <source>
        <dbReference type="ARBA" id="ARBA00022679"/>
    </source>
</evidence>
<reference evidence="10" key="1">
    <citation type="submission" date="2020-12" db="EMBL/GenBank/DDBJ databases">
        <authorList>
            <person name="Iha C."/>
        </authorList>
    </citation>
    <scope>NUCLEOTIDE SEQUENCE</scope>
</reference>
<evidence type="ECO:0000259" key="9">
    <source>
        <dbReference type="PROSITE" id="PS50011"/>
    </source>
</evidence>
<dbReference type="Gene3D" id="1.10.510.10">
    <property type="entry name" value="Transferase(Phosphotransferase) domain 1"/>
    <property type="match status" value="1"/>
</dbReference>
<dbReference type="Pfam" id="PF00069">
    <property type="entry name" value="Pkinase"/>
    <property type="match status" value="1"/>
</dbReference>
<dbReference type="EC" id="2.7.11.34" evidence="5"/>
<dbReference type="Pfam" id="PF01841">
    <property type="entry name" value="Transglut_core"/>
    <property type="match status" value="1"/>
</dbReference>
<evidence type="ECO:0000256" key="8">
    <source>
        <dbReference type="SAM" id="SignalP"/>
    </source>
</evidence>
<dbReference type="PROSITE" id="PS00107">
    <property type="entry name" value="PROTEIN_KINASE_ATP"/>
    <property type="match status" value="1"/>
</dbReference>
<feature type="region of interest" description="Disordered" evidence="7">
    <location>
        <begin position="45"/>
        <end position="94"/>
    </location>
</feature>
<dbReference type="GO" id="GO:0004674">
    <property type="term" value="F:protein serine/threonine kinase activity"/>
    <property type="evidence" value="ECO:0007669"/>
    <property type="project" value="TreeGrafter"/>
</dbReference>
<feature type="compositionally biased region" description="Gly residues" evidence="7">
    <location>
        <begin position="424"/>
        <end position="440"/>
    </location>
</feature>
<dbReference type="AlphaFoldDB" id="A0A8S1J6T6"/>
<dbReference type="OrthoDB" id="10252354at2759"/>
<dbReference type="InterPro" id="IPR011009">
    <property type="entry name" value="Kinase-like_dom_sf"/>
</dbReference>
<evidence type="ECO:0000256" key="6">
    <source>
        <dbReference type="PROSITE-ProRule" id="PRU10141"/>
    </source>
</evidence>
<dbReference type="GO" id="GO:0005524">
    <property type="term" value="F:ATP binding"/>
    <property type="evidence" value="ECO:0007669"/>
    <property type="project" value="UniProtKB-UniRule"/>
</dbReference>
<evidence type="ECO:0000256" key="7">
    <source>
        <dbReference type="SAM" id="MobiDB-lite"/>
    </source>
</evidence>
<feature type="region of interest" description="Disordered" evidence="7">
    <location>
        <begin position="930"/>
        <end position="957"/>
    </location>
</feature>
<feature type="binding site" evidence="6">
    <location>
        <position position="619"/>
    </location>
    <ligand>
        <name>ATP</name>
        <dbReference type="ChEBI" id="CHEBI:30616"/>
    </ligand>
</feature>
<feature type="region of interest" description="Disordered" evidence="7">
    <location>
        <begin position="419"/>
        <end position="476"/>
    </location>
</feature>
<dbReference type="SUPFAM" id="SSF54001">
    <property type="entry name" value="Cysteine proteinases"/>
    <property type="match status" value="1"/>
</dbReference>
<dbReference type="InterPro" id="IPR000719">
    <property type="entry name" value="Prot_kinase_dom"/>
</dbReference>
<keyword evidence="3" id="KW-0418">Kinase</keyword>
<dbReference type="InterPro" id="IPR017441">
    <property type="entry name" value="Protein_kinase_ATP_BS"/>
</dbReference>
<protein>
    <recommendedName>
        <fullName evidence="5">NEK6-subfamily protein kinase</fullName>
        <ecNumber evidence="5">2.7.11.34</ecNumber>
    </recommendedName>
</protein>
<comment type="caution">
    <text evidence="10">The sequence shown here is derived from an EMBL/GenBank/DDBJ whole genome shotgun (WGS) entry which is preliminary data.</text>
</comment>
<evidence type="ECO:0000256" key="2">
    <source>
        <dbReference type="ARBA" id="ARBA00022741"/>
    </source>
</evidence>
<name>A0A8S1J6T6_9CHLO</name>
<dbReference type="PANTHER" id="PTHR43289">
    <property type="entry name" value="MITOGEN-ACTIVATED PROTEIN KINASE KINASE KINASE 20-RELATED"/>
    <property type="match status" value="1"/>
</dbReference>
<feature type="compositionally biased region" description="Basic and acidic residues" evidence="7">
    <location>
        <begin position="937"/>
        <end position="946"/>
    </location>
</feature>
<feature type="non-terminal residue" evidence="10">
    <location>
        <position position="1"/>
    </location>
</feature>
<dbReference type="InterPro" id="IPR002931">
    <property type="entry name" value="Transglutaminase-like"/>
</dbReference>
<dbReference type="Gene3D" id="3.10.620.30">
    <property type="match status" value="1"/>
</dbReference>
<feature type="domain" description="Protein kinase" evidence="9">
    <location>
        <begin position="590"/>
        <end position="864"/>
    </location>
</feature>
<dbReference type="PANTHER" id="PTHR43289:SF6">
    <property type="entry name" value="SERINE_THREONINE-PROTEIN KINASE NEKL-3"/>
    <property type="match status" value="1"/>
</dbReference>
<dbReference type="SMART" id="SM00220">
    <property type="entry name" value="S_TKc"/>
    <property type="match status" value="1"/>
</dbReference>
<accession>A0A8S1J6T6</accession>
<keyword evidence="4 6" id="KW-0067">ATP-binding</keyword>
<dbReference type="PROSITE" id="PS50011">
    <property type="entry name" value="PROTEIN_KINASE_DOM"/>
    <property type="match status" value="1"/>
</dbReference>
<evidence type="ECO:0000256" key="5">
    <source>
        <dbReference type="ARBA" id="ARBA00039067"/>
    </source>
</evidence>
<feature type="region of interest" description="Disordered" evidence="7">
    <location>
        <begin position="1005"/>
        <end position="1024"/>
    </location>
</feature>
<dbReference type="InterPro" id="IPR038765">
    <property type="entry name" value="Papain-like_cys_pep_sf"/>
</dbReference>
<feature type="chain" id="PRO_5035872957" description="NEK6-subfamily protein kinase" evidence="8">
    <location>
        <begin position="23"/>
        <end position="1200"/>
    </location>
</feature>
<evidence type="ECO:0000256" key="3">
    <source>
        <dbReference type="ARBA" id="ARBA00022777"/>
    </source>
</evidence>
<evidence type="ECO:0000313" key="10">
    <source>
        <dbReference type="EMBL" id="CAD7702952.1"/>
    </source>
</evidence>
<dbReference type="SUPFAM" id="SSF56112">
    <property type="entry name" value="Protein kinase-like (PK-like)"/>
    <property type="match status" value="1"/>
</dbReference>
<proteinExistence type="predicted"/>
<evidence type="ECO:0000256" key="4">
    <source>
        <dbReference type="ARBA" id="ARBA00022840"/>
    </source>
</evidence>
<dbReference type="SMART" id="SM00460">
    <property type="entry name" value="TGc"/>
    <property type="match status" value="1"/>
</dbReference>
<organism evidence="10 11">
    <name type="scientific">Ostreobium quekettii</name>
    <dbReference type="NCBI Taxonomy" id="121088"/>
    <lineage>
        <taxon>Eukaryota</taxon>
        <taxon>Viridiplantae</taxon>
        <taxon>Chlorophyta</taxon>
        <taxon>core chlorophytes</taxon>
        <taxon>Ulvophyceae</taxon>
        <taxon>TCBD clade</taxon>
        <taxon>Bryopsidales</taxon>
        <taxon>Ostreobineae</taxon>
        <taxon>Ostreobiaceae</taxon>
        <taxon>Ostreobium</taxon>
    </lineage>
</organism>
<feature type="signal peptide" evidence="8">
    <location>
        <begin position="1"/>
        <end position="22"/>
    </location>
</feature>
<dbReference type="CDD" id="cd14014">
    <property type="entry name" value="STKc_PknB_like"/>
    <property type="match status" value="1"/>
</dbReference>
<keyword evidence="11" id="KW-1185">Reference proteome</keyword>
<gene>
    <name evidence="10" type="ORF">OSTQU699_LOCUS8309</name>
</gene>
<dbReference type="Proteomes" id="UP000708148">
    <property type="component" value="Unassembled WGS sequence"/>
</dbReference>
<feature type="compositionally biased region" description="Basic and acidic residues" evidence="7">
    <location>
        <begin position="382"/>
        <end position="392"/>
    </location>
</feature>
<dbReference type="EMBL" id="CAJHUC010002011">
    <property type="protein sequence ID" value="CAD7702952.1"/>
    <property type="molecule type" value="Genomic_DNA"/>
</dbReference>
<sequence>MSRQKAIGVVSLVLMCVSGTLAYAQQEQVLHEYFNLPGDLSGLREKSASGAGAEPPRIKAREPGEAPPLTLDVRQDEPVMGQKGPMSSLPMTNPQGGLDPGTAANKLDDNTDRVDELNYFSSFDPSVIPYKRGVAQNEVRMSGADYAFVVDTGRFQRVGIGAGGREASKDEDVFWGTFLIKSSPGNRTPIPSVAPDQRVLEVHTEPATSVVIERDGADNFYLTSERSDLVRVNMKIAAPRRYFDGEFGWVAWSSFDRSALPKLPRALYPVAEDVMREIGVSRASINPKDALMRLIEHFRDFEGKPFPQEMRGEDIYYSIATSKVGVCRHRSFAFVITATALGIPSRYVYNEAHAFVEILWPGLGWRRVDLGGAAQDVLMRASDEQRRVHDGAANDTLPNPPSYQQELDRLAEQERQRNNNVGDGAAGDNGGNGDNGGFDVGDGPQSKEEVGDNVTENNSDDILENFQPPEDNRKRTSLIIKSVSPEDLRRGESFQIAGALTDIDGTPIRKAKVRVLLVSPTARGVVGRELGVTETSLGGNFRAELELPADLPIGRWALRVAFAGDDDHGPSGRTHVDLEAMVGEVLAHRFKLDSLLGQGGYGAVFEATQLSMRRRCAVKVLHERLLGDTMASERFRAEAIATSKLQQGNSVIIYDFGEDEDRNLLFIAMEYLEGVSLNDLIKQEEKLPLDVVLHVVEQMAASLQDAHDNGIVHRDIKPHNAMVMPRGKDPYFVKVIDFGIAKLLQEATLTPLDKVTQTGVMIGTPHYMAPEQIRGQGVDGRTDQYALANCIYKMLLGHTPLQGNTPVDVAVQQLTEMPKPLREFDATLQVNDSFEQVLQRALSKDIEDRYPRITDFSSALRASLRGLATVPIDISQMKVPDASSSSSSSSIERSAIEPTVDAPVVAATGPMAFDPMTGEPLVKKMSGEAFAPTSEQRQPERRHSRDSGPTPLGQGIDLSGSLGTSGLFLSVALLVAVFAIIMSTRGEKNDVQETPNNTVATLQEGQTSETVAETSVKTSENTTTTPAEAIDTTPALGSAKVSIEGAGKLFVDSREVTIPEGGELSLEAGSHVLEVRHKDRVRDTRNVEIKPGEALEVSLSGYIASAPEPSPPKPEEITPAKVIVKVSGDGEIMLDGKEGKVKEGRAVELEPGKYTFTVVHKGEPLDSDTVTLASGDSKTIKLKGHKKPSYANVAVAIIPA</sequence>
<dbReference type="Gene3D" id="3.30.200.20">
    <property type="entry name" value="Phosphorylase Kinase, domain 1"/>
    <property type="match status" value="1"/>
</dbReference>
<keyword evidence="1" id="KW-0808">Transferase</keyword>
<feature type="compositionally biased region" description="Low complexity" evidence="7">
    <location>
        <begin position="1013"/>
        <end position="1024"/>
    </location>
</feature>
<evidence type="ECO:0000313" key="11">
    <source>
        <dbReference type="Proteomes" id="UP000708148"/>
    </source>
</evidence>